<dbReference type="EMBL" id="HBNR01028278">
    <property type="protein sequence ID" value="CAE4581265.1"/>
    <property type="molecule type" value="Transcribed_RNA"/>
</dbReference>
<reference evidence="2" key="1">
    <citation type="submission" date="2021-01" db="EMBL/GenBank/DDBJ databases">
        <authorList>
            <person name="Corre E."/>
            <person name="Pelletier E."/>
            <person name="Niang G."/>
            <person name="Scheremetjew M."/>
            <person name="Finn R."/>
            <person name="Kale V."/>
            <person name="Holt S."/>
            <person name="Cochrane G."/>
            <person name="Meng A."/>
            <person name="Brown T."/>
            <person name="Cohen L."/>
        </authorList>
    </citation>
    <scope>NUCLEOTIDE SEQUENCE</scope>
    <source>
        <strain evidence="2">CCMP3105</strain>
    </source>
</reference>
<organism evidence="2">
    <name type="scientific">Alexandrium monilatum</name>
    <dbReference type="NCBI Taxonomy" id="311494"/>
    <lineage>
        <taxon>Eukaryota</taxon>
        <taxon>Sar</taxon>
        <taxon>Alveolata</taxon>
        <taxon>Dinophyceae</taxon>
        <taxon>Gonyaulacales</taxon>
        <taxon>Pyrocystaceae</taxon>
        <taxon>Alexandrium</taxon>
    </lineage>
</organism>
<evidence type="ECO:0000313" key="2">
    <source>
        <dbReference type="EMBL" id="CAE4581265.1"/>
    </source>
</evidence>
<feature type="compositionally biased region" description="Low complexity" evidence="1">
    <location>
        <begin position="91"/>
        <end position="101"/>
    </location>
</feature>
<sequence>MTPLQLPSRPRIPSSVPELPGSSIWATGFGRLSSGRYELLEPARRRREEKFRKIRKDAAQLAAQGTSLKLRRPRRGECPQGPSAEDDPRYSALALLSTLGETEGEGPGATGAPGDSADDLDDEGEEEEEEEAEEEEAEEEEPVSKKPAGRVRVQKEIAKSPARTPTRGQAKAKAVLKRPAAK</sequence>
<feature type="region of interest" description="Disordered" evidence="1">
    <location>
        <begin position="58"/>
        <end position="182"/>
    </location>
</feature>
<gene>
    <name evidence="2" type="ORF">AMON00008_LOCUS19216</name>
</gene>
<proteinExistence type="predicted"/>
<feature type="compositionally biased region" description="Acidic residues" evidence="1">
    <location>
        <begin position="116"/>
        <end position="141"/>
    </location>
</feature>
<accession>A0A7S4QEI2</accession>
<evidence type="ECO:0000256" key="1">
    <source>
        <dbReference type="SAM" id="MobiDB-lite"/>
    </source>
</evidence>
<name>A0A7S4QEI2_9DINO</name>
<feature type="region of interest" description="Disordered" evidence="1">
    <location>
        <begin position="1"/>
        <end position="24"/>
    </location>
</feature>
<protein>
    <submittedName>
        <fullName evidence="2">Uncharacterized protein</fullName>
    </submittedName>
</protein>
<dbReference type="AlphaFoldDB" id="A0A7S4QEI2"/>